<dbReference type="Proteomes" id="UP000674938">
    <property type="component" value="Unassembled WGS sequence"/>
</dbReference>
<dbReference type="RefSeq" id="WP_209527460.1">
    <property type="nucleotide sequence ID" value="NZ_JAEEGA010000006.1"/>
</dbReference>
<gene>
    <name evidence="1" type="ORF">I6N95_10710</name>
</gene>
<protein>
    <submittedName>
        <fullName evidence="1">Uncharacterized protein</fullName>
    </submittedName>
</protein>
<proteinExistence type="predicted"/>
<comment type="caution">
    <text evidence="1">The sequence shown here is derived from an EMBL/GenBank/DDBJ whole genome shotgun (WGS) entry which is preliminary data.</text>
</comment>
<evidence type="ECO:0000313" key="1">
    <source>
        <dbReference type="EMBL" id="MBP1041477.1"/>
    </source>
</evidence>
<organism evidence="1 2">
    <name type="scientific">Vagococcus allomyrinae</name>
    <dbReference type="NCBI Taxonomy" id="2794353"/>
    <lineage>
        <taxon>Bacteria</taxon>
        <taxon>Bacillati</taxon>
        <taxon>Bacillota</taxon>
        <taxon>Bacilli</taxon>
        <taxon>Lactobacillales</taxon>
        <taxon>Enterococcaceae</taxon>
        <taxon>Vagococcus</taxon>
    </lineage>
</organism>
<name>A0A940PBG1_9ENTE</name>
<dbReference type="EMBL" id="JAEEGA010000006">
    <property type="protein sequence ID" value="MBP1041477.1"/>
    <property type="molecule type" value="Genomic_DNA"/>
</dbReference>
<dbReference type="AlphaFoldDB" id="A0A940PBG1"/>
<evidence type="ECO:0000313" key="2">
    <source>
        <dbReference type="Proteomes" id="UP000674938"/>
    </source>
</evidence>
<reference evidence="1" key="1">
    <citation type="submission" date="2020-12" db="EMBL/GenBank/DDBJ databases">
        <title>Vagococcus allomyrinae sp. nov. and Enterococcus lavae sp. nov., isolated from the larvae of Allomyrina dichotoma.</title>
        <authorList>
            <person name="Lee S.D."/>
        </authorList>
    </citation>
    <scope>NUCLEOTIDE SEQUENCE</scope>
    <source>
        <strain evidence="1">BWB3-3</strain>
    </source>
</reference>
<accession>A0A940PBG1</accession>
<sequence length="62" mass="7271">MIVNPYEEQLKQLVLGDLQEVIVEQADFLVFREAWLAHPQRKEIVGEAGLNGRIVYRFLKEM</sequence>
<keyword evidence="2" id="KW-1185">Reference proteome</keyword>